<keyword evidence="6" id="KW-0378">Hydrolase</keyword>
<evidence type="ECO:0000256" key="2">
    <source>
        <dbReference type="ARBA" id="ARBA00004123"/>
    </source>
</evidence>
<organism evidence="9 10">
    <name type="scientific">Puccinia graminis f. sp. tritici (strain CRL 75-36-700-3 / race SCCL)</name>
    <name type="common">Black stem rust fungus</name>
    <dbReference type="NCBI Taxonomy" id="418459"/>
    <lineage>
        <taxon>Eukaryota</taxon>
        <taxon>Fungi</taxon>
        <taxon>Dikarya</taxon>
        <taxon>Basidiomycota</taxon>
        <taxon>Pucciniomycotina</taxon>
        <taxon>Pucciniomycetes</taxon>
        <taxon>Pucciniales</taxon>
        <taxon>Pucciniaceae</taxon>
        <taxon>Puccinia</taxon>
    </lineage>
</organism>
<dbReference type="Pfam" id="PF13359">
    <property type="entry name" value="DDE_Tnp_4"/>
    <property type="match status" value="1"/>
</dbReference>
<feature type="domain" description="DDE Tnp4" evidence="8">
    <location>
        <begin position="121"/>
        <end position="278"/>
    </location>
</feature>
<dbReference type="Proteomes" id="UP000008783">
    <property type="component" value="Unassembled WGS sequence"/>
</dbReference>
<comment type="similarity">
    <text evidence="3">Belongs to the HARBI1 family.</text>
</comment>
<evidence type="ECO:0000256" key="5">
    <source>
        <dbReference type="ARBA" id="ARBA00022723"/>
    </source>
</evidence>
<dbReference type="GO" id="GO:0016787">
    <property type="term" value="F:hydrolase activity"/>
    <property type="evidence" value="ECO:0007669"/>
    <property type="project" value="UniProtKB-KW"/>
</dbReference>
<evidence type="ECO:0000256" key="3">
    <source>
        <dbReference type="ARBA" id="ARBA00006958"/>
    </source>
</evidence>
<evidence type="ECO:0000256" key="1">
    <source>
        <dbReference type="ARBA" id="ARBA00001968"/>
    </source>
</evidence>
<evidence type="ECO:0000259" key="8">
    <source>
        <dbReference type="Pfam" id="PF13359"/>
    </source>
</evidence>
<reference evidence="10" key="2">
    <citation type="journal article" date="2011" name="Proc. Natl. Acad. Sci. U.S.A.">
        <title>Obligate biotrophy features unraveled by the genomic analysis of rust fungi.</title>
        <authorList>
            <person name="Duplessis S."/>
            <person name="Cuomo C.A."/>
            <person name="Lin Y.-C."/>
            <person name="Aerts A."/>
            <person name="Tisserant E."/>
            <person name="Veneault-Fourrey C."/>
            <person name="Joly D.L."/>
            <person name="Hacquard S."/>
            <person name="Amselem J."/>
            <person name="Cantarel B.L."/>
            <person name="Chiu R."/>
            <person name="Coutinho P.M."/>
            <person name="Feau N."/>
            <person name="Field M."/>
            <person name="Frey P."/>
            <person name="Gelhaye E."/>
            <person name="Goldberg J."/>
            <person name="Grabherr M.G."/>
            <person name="Kodira C.D."/>
            <person name="Kohler A."/>
            <person name="Kuees U."/>
            <person name="Lindquist E.A."/>
            <person name="Lucas S.M."/>
            <person name="Mago R."/>
            <person name="Mauceli E."/>
            <person name="Morin E."/>
            <person name="Murat C."/>
            <person name="Pangilinan J.L."/>
            <person name="Park R."/>
            <person name="Pearson M."/>
            <person name="Quesneville H."/>
            <person name="Rouhier N."/>
            <person name="Sakthikumar S."/>
            <person name="Salamov A.A."/>
            <person name="Schmutz J."/>
            <person name="Selles B."/>
            <person name="Shapiro H."/>
            <person name="Tanguay P."/>
            <person name="Tuskan G.A."/>
            <person name="Henrissat B."/>
            <person name="Van de Peer Y."/>
            <person name="Rouze P."/>
            <person name="Ellis J.G."/>
            <person name="Dodds P.N."/>
            <person name="Schein J.E."/>
            <person name="Zhong S."/>
            <person name="Hamelin R.C."/>
            <person name="Grigoriev I.V."/>
            <person name="Szabo L.J."/>
            <person name="Martin F."/>
        </authorList>
    </citation>
    <scope>NUCLEOTIDE SEQUENCE [LARGE SCALE GENOMIC DNA]</scope>
    <source>
        <strain evidence="10">CRL 75-36-700-3 / race SCCL</strain>
    </source>
</reference>
<dbReference type="GeneID" id="10528328"/>
<accession>E3L2Z0</accession>
<dbReference type="eggNOG" id="KOG4585">
    <property type="taxonomic scope" value="Eukaryota"/>
</dbReference>
<sequence>MSDNDFRQAARTTKHGFIKVLDTIFDNEVFHRGGHRPQLPIPHQLALTLERLGSNGNGASVGRFSRNLQVARGTVVKVTRRVIEALISMGRVYVQWPDKDRRAEISEVMRMEGFSGCVGFVDGTTIPIFQRPGFDGETFFDRKKRYSMNAQIVCDCDRFITSFISGWPGSCGDSKVYQRMQLHQNPSQFFDQGQYLLADSAYDLTRTTIPAYKAPATEVLINTDFNYCLAKARVRNEHTIGILKSRWASLREMRLHLYNRGHMRQYLAWFYSCIILHNLLATLGDQWTELAPEDQNLDPSAESSDDDQIPAATDETFRSQLTHECVSFNYELGVLPF</sequence>
<dbReference type="VEuPathDB" id="FungiDB:PGTG_17187"/>
<dbReference type="InterPro" id="IPR027806">
    <property type="entry name" value="HARBI1_dom"/>
</dbReference>
<dbReference type="RefSeq" id="XP_003335334.1">
    <property type="nucleotide sequence ID" value="XM_003335286.1"/>
</dbReference>
<dbReference type="EMBL" id="DS178339">
    <property type="protein sequence ID" value="EFP90915.1"/>
    <property type="molecule type" value="Genomic_DNA"/>
</dbReference>
<dbReference type="HOGENOM" id="CLU_018552_2_0_1"/>
<dbReference type="InParanoid" id="E3L2Z0"/>
<proteinExistence type="inferred from homology"/>
<evidence type="ECO:0000256" key="7">
    <source>
        <dbReference type="ARBA" id="ARBA00023242"/>
    </source>
</evidence>
<dbReference type="KEGG" id="pgr:PGTG_17187"/>
<dbReference type="InterPro" id="IPR045249">
    <property type="entry name" value="HARBI1-like"/>
</dbReference>
<evidence type="ECO:0000256" key="6">
    <source>
        <dbReference type="ARBA" id="ARBA00022801"/>
    </source>
</evidence>
<evidence type="ECO:0000313" key="10">
    <source>
        <dbReference type="Proteomes" id="UP000008783"/>
    </source>
</evidence>
<keyword evidence="4" id="KW-0540">Nuclease</keyword>
<dbReference type="PANTHER" id="PTHR22930">
    <property type="match status" value="1"/>
</dbReference>
<keyword evidence="5" id="KW-0479">Metal-binding</keyword>
<dbReference type="OMA" id="FLEINMD"/>
<dbReference type="AlphaFoldDB" id="E3L2Z0"/>
<evidence type="ECO:0000313" key="9">
    <source>
        <dbReference type="EMBL" id="EFP90915.1"/>
    </source>
</evidence>
<evidence type="ECO:0000256" key="4">
    <source>
        <dbReference type="ARBA" id="ARBA00022722"/>
    </source>
</evidence>
<dbReference type="GO" id="GO:0005634">
    <property type="term" value="C:nucleus"/>
    <property type="evidence" value="ECO:0007669"/>
    <property type="project" value="UniProtKB-SubCell"/>
</dbReference>
<dbReference type="GO" id="GO:0046872">
    <property type="term" value="F:metal ion binding"/>
    <property type="evidence" value="ECO:0007669"/>
    <property type="project" value="UniProtKB-KW"/>
</dbReference>
<dbReference type="OrthoDB" id="2502344at2759"/>
<comment type="cofactor">
    <cofactor evidence="1">
        <name>a divalent metal cation</name>
        <dbReference type="ChEBI" id="CHEBI:60240"/>
    </cofactor>
</comment>
<protein>
    <recommendedName>
        <fullName evidence="8">DDE Tnp4 domain-containing protein</fullName>
    </recommendedName>
</protein>
<gene>
    <name evidence="9" type="ORF">PGTG_17187</name>
</gene>
<reference key="1">
    <citation type="submission" date="2007-01" db="EMBL/GenBank/DDBJ databases">
        <title>The Genome Sequence of Puccinia graminis f. sp. tritici Strain CRL 75-36-700-3.</title>
        <authorList>
            <consortium name="The Broad Institute Genome Sequencing Platform"/>
            <person name="Birren B."/>
            <person name="Lander E."/>
            <person name="Galagan J."/>
            <person name="Nusbaum C."/>
            <person name="Devon K."/>
            <person name="Cuomo C."/>
            <person name="Jaffe D."/>
            <person name="Butler J."/>
            <person name="Alvarez P."/>
            <person name="Gnerre S."/>
            <person name="Grabherr M."/>
            <person name="Mauceli E."/>
            <person name="Brockman W."/>
            <person name="Young S."/>
            <person name="LaButti K."/>
            <person name="Sykes S."/>
            <person name="DeCaprio D."/>
            <person name="Crawford M."/>
            <person name="Koehrsen M."/>
            <person name="Engels R."/>
            <person name="Montgomery P."/>
            <person name="Pearson M."/>
            <person name="Howarth C."/>
            <person name="Larson L."/>
            <person name="White J."/>
            <person name="Zeng Q."/>
            <person name="Kodira C."/>
            <person name="Yandava C."/>
            <person name="Alvarado L."/>
            <person name="O'Leary S."/>
            <person name="Szabo L."/>
            <person name="Dean R."/>
            <person name="Schein J."/>
        </authorList>
    </citation>
    <scope>NUCLEOTIDE SEQUENCE</scope>
    <source>
        <strain>CRL 75-36-700-3</strain>
    </source>
</reference>
<dbReference type="PANTHER" id="PTHR22930:SF85">
    <property type="entry name" value="GH03217P-RELATED"/>
    <property type="match status" value="1"/>
</dbReference>
<comment type="subcellular location">
    <subcellularLocation>
        <location evidence="2">Nucleus</location>
    </subcellularLocation>
</comment>
<keyword evidence="7" id="KW-0539">Nucleus</keyword>
<keyword evidence="10" id="KW-1185">Reference proteome</keyword>
<dbReference type="GO" id="GO:0004518">
    <property type="term" value="F:nuclease activity"/>
    <property type="evidence" value="ECO:0007669"/>
    <property type="project" value="UniProtKB-KW"/>
</dbReference>
<name>E3L2Z0_PUCGT</name>